<proteinExistence type="predicted"/>
<comment type="caution">
    <text evidence="1">The sequence shown here is derived from an EMBL/GenBank/DDBJ whole genome shotgun (WGS) entry which is preliminary data.</text>
</comment>
<feature type="non-terminal residue" evidence="1">
    <location>
        <position position="38"/>
    </location>
</feature>
<organism evidence="1 2">
    <name type="scientific">Georgenia halotolerans</name>
    <dbReference type="NCBI Taxonomy" id="3028317"/>
    <lineage>
        <taxon>Bacteria</taxon>
        <taxon>Bacillati</taxon>
        <taxon>Actinomycetota</taxon>
        <taxon>Actinomycetes</taxon>
        <taxon>Micrococcales</taxon>
        <taxon>Bogoriellaceae</taxon>
        <taxon>Georgenia</taxon>
    </lineage>
</organism>
<protein>
    <submittedName>
        <fullName evidence="1">PadR family transcriptional regulator</fullName>
    </submittedName>
</protein>
<gene>
    <name evidence="1" type="ORF">PU560_10400</name>
</gene>
<evidence type="ECO:0000313" key="1">
    <source>
        <dbReference type="EMBL" id="MDD9206873.1"/>
    </source>
</evidence>
<name>A0ABT5TXS9_9MICO</name>
<dbReference type="Proteomes" id="UP001165561">
    <property type="component" value="Unassembled WGS sequence"/>
</dbReference>
<sequence>MSEPESPWPSEWLRGVLSLCVLRTLADGPTYGYSIALR</sequence>
<evidence type="ECO:0000313" key="2">
    <source>
        <dbReference type="Proteomes" id="UP001165561"/>
    </source>
</evidence>
<keyword evidence="2" id="KW-1185">Reference proteome</keyword>
<reference evidence="1" key="1">
    <citation type="submission" date="2023-02" db="EMBL/GenBank/DDBJ databases">
        <title>Georgenia sp.10Sc9-8, isolated from a soil sample collected from the Taklamakan desert.</title>
        <authorList>
            <person name="Liu S."/>
        </authorList>
    </citation>
    <scope>NUCLEOTIDE SEQUENCE</scope>
    <source>
        <strain evidence="1">10Sc9-8</strain>
    </source>
</reference>
<dbReference type="EMBL" id="JARACI010000996">
    <property type="protein sequence ID" value="MDD9206873.1"/>
    <property type="molecule type" value="Genomic_DNA"/>
</dbReference>
<accession>A0ABT5TXS9</accession>